<dbReference type="RefSeq" id="WP_317470604.1">
    <property type="nucleotide sequence ID" value="NZ_JAWLKJ010000003.1"/>
</dbReference>
<name>A0AAE4QXC8_9ACTN</name>
<dbReference type="AlphaFoldDB" id="A0AAE4QXC8"/>
<protein>
    <submittedName>
        <fullName evidence="1">Uncharacterized protein</fullName>
    </submittedName>
</protein>
<accession>A0AAE4QXC8</accession>
<reference evidence="1" key="1">
    <citation type="submission" date="2023-10" db="EMBL/GenBank/DDBJ databases">
        <title>Development of a sustainable strategy for remediation of hydrocarbon-contaminated territories based on the waste exchange concept.</title>
        <authorList>
            <person name="Krivoruchko A."/>
        </authorList>
    </citation>
    <scope>NUCLEOTIDE SEQUENCE</scope>
    <source>
        <strain evidence="1">IEGM 1175</strain>
    </source>
</reference>
<evidence type="ECO:0000313" key="2">
    <source>
        <dbReference type="Proteomes" id="UP001185873"/>
    </source>
</evidence>
<sequence>MTDQTPPIVQHCNDLAALDEVLGRVCQTDTERTAIKRLLGVDMQERAASDAFTPERPPQPGVRDVFDHAAHTREAIARYTAWVDSYPDDDPTPLFERRRVLEIALSNLSRLEQQ</sequence>
<dbReference type="Proteomes" id="UP001185873">
    <property type="component" value="Unassembled WGS sequence"/>
</dbReference>
<organism evidence="1 2">
    <name type="scientific">Dietzia maris</name>
    <dbReference type="NCBI Taxonomy" id="37915"/>
    <lineage>
        <taxon>Bacteria</taxon>
        <taxon>Bacillati</taxon>
        <taxon>Actinomycetota</taxon>
        <taxon>Actinomycetes</taxon>
        <taxon>Mycobacteriales</taxon>
        <taxon>Dietziaceae</taxon>
        <taxon>Dietzia</taxon>
    </lineage>
</organism>
<gene>
    <name evidence="1" type="ORF">R3P82_12580</name>
</gene>
<dbReference type="EMBL" id="JAWLKJ010000003">
    <property type="protein sequence ID" value="MDV6299945.1"/>
    <property type="molecule type" value="Genomic_DNA"/>
</dbReference>
<comment type="caution">
    <text evidence="1">The sequence shown here is derived from an EMBL/GenBank/DDBJ whole genome shotgun (WGS) entry which is preliminary data.</text>
</comment>
<proteinExistence type="predicted"/>
<evidence type="ECO:0000313" key="1">
    <source>
        <dbReference type="EMBL" id="MDV6299945.1"/>
    </source>
</evidence>